<dbReference type="AlphaFoldDB" id="Q6CNC0"/>
<feature type="compositionally biased region" description="Acidic residues" evidence="3">
    <location>
        <begin position="299"/>
        <end position="309"/>
    </location>
</feature>
<feature type="compositionally biased region" description="Basic and acidic residues" evidence="3">
    <location>
        <begin position="20"/>
        <end position="34"/>
    </location>
</feature>
<dbReference type="GO" id="GO:0042274">
    <property type="term" value="P:ribosomal small subunit biogenesis"/>
    <property type="evidence" value="ECO:0007669"/>
    <property type="project" value="InterPro"/>
</dbReference>
<dbReference type="PaxDb" id="284590-Q6CNC0"/>
<dbReference type="PANTHER" id="PTHR21531">
    <property type="entry name" value="LOW-TEMPERATURE VIABILITY PROTEIN LTV1-RELATED"/>
    <property type="match status" value="1"/>
</dbReference>
<organism evidence="4 5">
    <name type="scientific">Kluyveromyces lactis (strain ATCC 8585 / CBS 2359 / DSM 70799 / NBRC 1267 / NRRL Y-1140 / WM37)</name>
    <name type="common">Yeast</name>
    <name type="synonym">Candida sphaerica</name>
    <dbReference type="NCBI Taxonomy" id="284590"/>
    <lineage>
        <taxon>Eukaryota</taxon>
        <taxon>Fungi</taxon>
        <taxon>Dikarya</taxon>
        <taxon>Ascomycota</taxon>
        <taxon>Saccharomycotina</taxon>
        <taxon>Saccharomycetes</taxon>
        <taxon>Saccharomycetales</taxon>
        <taxon>Saccharomycetaceae</taxon>
        <taxon>Kluyveromyces</taxon>
    </lineage>
</organism>
<dbReference type="Pfam" id="PF04180">
    <property type="entry name" value="LTV"/>
    <property type="match status" value="1"/>
</dbReference>
<name>Q6CNC0_KLULA</name>
<evidence type="ECO:0000313" key="5">
    <source>
        <dbReference type="Proteomes" id="UP000000598"/>
    </source>
</evidence>
<feature type="region of interest" description="Disordered" evidence="3">
    <location>
        <begin position="1"/>
        <end position="76"/>
    </location>
</feature>
<proteinExistence type="inferred from homology"/>
<feature type="coiled-coil region" evidence="2">
    <location>
        <begin position="383"/>
        <end position="410"/>
    </location>
</feature>
<accession>Q6CNC0</accession>
<feature type="compositionally biased region" description="Acidic residues" evidence="3">
    <location>
        <begin position="316"/>
        <end position="329"/>
    </location>
</feature>
<protein>
    <submittedName>
        <fullName evidence="4">KLLA0E13729p</fullName>
    </submittedName>
</protein>
<dbReference type="InterPro" id="IPR007307">
    <property type="entry name" value="Ltv1"/>
</dbReference>
<dbReference type="GO" id="GO:0000056">
    <property type="term" value="P:ribosomal small subunit export from nucleus"/>
    <property type="evidence" value="ECO:0007669"/>
    <property type="project" value="TreeGrafter"/>
</dbReference>
<dbReference type="STRING" id="284590.Q6CNC0"/>
<keyword evidence="5" id="KW-1185">Reference proteome</keyword>
<reference evidence="4 5" key="1">
    <citation type="journal article" date="2004" name="Nature">
        <title>Genome evolution in yeasts.</title>
        <authorList>
            <consortium name="Genolevures"/>
            <person name="Dujon B."/>
            <person name="Sherman D."/>
            <person name="Fischer G."/>
            <person name="Durrens P."/>
            <person name="Casaregola S."/>
            <person name="Lafontaine I."/>
            <person name="de Montigny J."/>
            <person name="Marck C."/>
            <person name="Neuveglise C."/>
            <person name="Talla E."/>
            <person name="Goffard N."/>
            <person name="Frangeul L."/>
            <person name="Aigle M."/>
            <person name="Anthouard V."/>
            <person name="Babour A."/>
            <person name="Barbe V."/>
            <person name="Barnay S."/>
            <person name="Blanchin S."/>
            <person name="Beckerich J.M."/>
            <person name="Beyne E."/>
            <person name="Bleykasten C."/>
            <person name="Boisrame A."/>
            <person name="Boyer J."/>
            <person name="Cattolico L."/>
            <person name="Confanioleri F."/>
            <person name="de Daruvar A."/>
            <person name="Despons L."/>
            <person name="Fabre E."/>
            <person name="Fairhead C."/>
            <person name="Ferry-Dumazet H."/>
            <person name="Groppi A."/>
            <person name="Hantraye F."/>
            <person name="Hennequin C."/>
            <person name="Jauniaux N."/>
            <person name="Joyet P."/>
            <person name="Kachouri R."/>
            <person name="Kerrest A."/>
            <person name="Koszul R."/>
            <person name="Lemaire M."/>
            <person name="Lesur I."/>
            <person name="Ma L."/>
            <person name="Muller H."/>
            <person name="Nicaud J.M."/>
            <person name="Nikolski M."/>
            <person name="Oztas S."/>
            <person name="Ozier-Kalogeropoulos O."/>
            <person name="Pellenz S."/>
            <person name="Potier S."/>
            <person name="Richard G.F."/>
            <person name="Straub M.L."/>
            <person name="Suleau A."/>
            <person name="Swennene D."/>
            <person name="Tekaia F."/>
            <person name="Wesolowski-Louvel M."/>
            <person name="Westhof E."/>
            <person name="Wirth B."/>
            <person name="Zeniou-Meyer M."/>
            <person name="Zivanovic I."/>
            <person name="Bolotin-Fukuhara M."/>
            <person name="Thierry A."/>
            <person name="Bouchier C."/>
            <person name="Caudron B."/>
            <person name="Scarpelli C."/>
            <person name="Gaillardin C."/>
            <person name="Weissenbach J."/>
            <person name="Wincker P."/>
            <person name="Souciet J.L."/>
        </authorList>
    </citation>
    <scope>NUCLEOTIDE SEQUENCE [LARGE SCALE GENOMIC DNA]</scope>
    <source>
        <strain evidence="5">ATCC 8585 / CBS 2359 / DSM 70799 / NBRC 1267 / NRRL Y-1140 / WM37</strain>
    </source>
</reference>
<feature type="compositionally biased region" description="Low complexity" evidence="3">
    <location>
        <begin position="63"/>
        <end position="73"/>
    </location>
</feature>
<dbReference type="PANTHER" id="PTHR21531:SF0">
    <property type="entry name" value="PROTEIN LTV1 HOMOLOG"/>
    <property type="match status" value="1"/>
</dbReference>
<gene>
    <name evidence="4" type="ORF">KLLA0_E13729g</name>
</gene>
<dbReference type="GO" id="GO:0030688">
    <property type="term" value="C:preribosome, small subunit precursor"/>
    <property type="evidence" value="ECO:0007669"/>
    <property type="project" value="TreeGrafter"/>
</dbReference>
<dbReference type="GO" id="GO:0005829">
    <property type="term" value="C:cytosol"/>
    <property type="evidence" value="ECO:0007669"/>
    <property type="project" value="TreeGrafter"/>
</dbReference>
<evidence type="ECO:0000256" key="1">
    <source>
        <dbReference type="ARBA" id="ARBA00009078"/>
    </source>
</evidence>
<keyword evidence="2" id="KW-0175">Coiled coil</keyword>
<dbReference type="GO" id="GO:0005634">
    <property type="term" value="C:nucleus"/>
    <property type="evidence" value="ECO:0007669"/>
    <property type="project" value="TreeGrafter"/>
</dbReference>
<feature type="compositionally biased region" description="Basic residues" evidence="3">
    <location>
        <begin position="345"/>
        <end position="355"/>
    </location>
</feature>
<evidence type="ECO:0000256" key="3">
    <source>
        <dbReference type="SAM" id="MobiDB-lite"/>
    </source>
</evidence>
<feature type="compositionally biased region" description="Basic residues" evidence="3">
    <location>
        <begin position="458"/>
        <end position="471"/>
    </location>
</feature>
<dbReference type="EMBL" id="CR382125">
    <property type="protein sequence ID" value="CAG99656.1"/>
    <property type="molecule type" value="Genomic_DNA"/>
</dbReference>
<evidence type="ECO:0000313" key="4">
    <source>
        <dbReference type="EMBL" id="CAG99656.1"/>
    </source>
</evidence>
<dbReference type="KEGG" id="kla:KLLA0_E13729g"/>
<dbReference type="eggNOG" id="KOG2637">
    <property type="taxonomic scope" value="Eukaryota"/>
</dbReference>
<sequence>MSGRTRFNKNNATKFAVVHRPHDDPNYHDPEAGEHVLVPVQNRHKKKDVSQSSEDGPIPKLVSTPTAPSTSASKNAVNEHVGEAALYGITFDDSKYDYTQHLKPIGLDPSHSVFIPAKSKKPIEKKKLKDPESLFVEPSYQDLENKAAEPLFVRGVAKQEYLDQMQEIPGELVGFKPDMNPALREVLVALEDDAYVINEDVAVEIKPKSNNAAEGLDEDDDDIFAELLGSGKADGADEFEDEFDEWDMQDLDNFEEEHYKQEMAQFDDIGKLQDLQGIDVSADVRRFKLQQKKVRNDWDSENDFSDDDNGSINHSEDEEELKEEVEDGDVLGSLPSFKTSSKTGGKARKARHKKGAMSDVSGFSMSSSALARTEVMTVLDDKYDQIIGGYENYEEELAEDEEKHESFDMLKERPDLESMLDDFLDNYELGSGNRKLVKKDEEIARLKEAADEVSKGKLSMRRKREKEKKSVKGITNGLNSLKF</sequence>
<dbReference type="FunCoup" id="Q6CNC0">
    <property type="interactions" value="517"/>
</dbReference>
<feature type="region of interest" description="Disordered" evidence="3">
    <location>
        <begin position="454"/>
        <end position="483"/>
    </location>
</feature>
<dbReference type="InParanoid" id="Q6CNC0"/>
<dbReference type="Proteomes" id="UP000000598">
    <property type="component" value="Chromosome E"/>
</dbReference>
<dbReference type="HOGENOM" id="CLU_028555_1_0_1"/>
<evidence type="ECO:0000256" key="2">
    <source>
        <dbReference type="SAM" id="Coils"/>
    </source>
</evidence>
<feature type="region of interest" description="Disordered" evidence="3">
    <location>
        <begin position="297"/>
        <end position="362"/>
    </location>
</feature>
<comment type="similarity">
    <text evidence="1">Belongs to the LTV1 family.</text>
</comment>
<dbReference type="OMA" id="TAQHFTL"/>